<dbReference type="InterPro" id="IPR037480">
    <property type="entry name" value="YihR-like"/>
</dbReference>
<dbReference type="CDD" id="cd09022">
    <property type="entry name" value="Aldose_epim_Ec_YihR"/>
    <property type="match status" value="1"/>
</dbReference>
<dbReference type="Gene3D" id="2.70.98.10">
    <property type="match status" value="1"/>
</dbReference>
<name>A0ABS4ZGK8_9MICO</name>
<accession>A0ABS4ZGK8</accession>
<keyword evidence="1" id="KW-0413">Isomerase</keyword>
<comment type="caution">
    <text evidence="1">The sequence shown here is derived from an EMBL/GenBank/DDBJ whole genome shotgun (WGS) entry which is preliminary data.</text>
</comment>
<dbReference type="Pfam" id="PF01263">
    <property type="entry name" value="Aldose_epim"/>
    <property type="match status" value="1"/>
</dbReference>
<reference evidence="1 2" key="1">
    <citation type="submission" date="2021-03" db="EMBL/GenBank/DDBJ databases">
        <title>Sequencing the genomes of 1000 actinobacteria strains.</title>
        <authorList>
            <person name="Klenk H.-P."/>
        </authorList>
    </citation>
    <scope>NUCLEOTIDE SEQUENCE [LARGE SCALE GENOMIC DNA]</scope>
    <source>
        <strain evidence="1 2">DSM 24221</strain>
    </source>
</reference>
<keyword evidence="2" id="KW-1185">Reference proteome</keyword>
<dbReference type="InterPro" id="IPR008183">
    <property type="entry name" value="Aldose_1/G6P_1-epimerase"/>
</dbReference>
<proteinExistence type="predicted"/>
<dbReference type="EC" id="5.1.3.3" evidence="1"/>
<dbReference type="InterPro" id="IPR011013">
    <property type="entry name" value="Gal_mutarotase_sf_dom"/>
</dbReference>
<dbReference type="GO" id="GO:0004034">
    <property type="term" value="F:aldose 1-epimerase activity"/>
    <property type="evidence" value="ECO:0007669"/>
    <property type="project" value="UniProtKB-EC"/>
</dbReference>
<dbReference type="SUPFAM" id="SSF74650">
    <property type="entry name" value="Galactose mutarotase-like"/>
    <property type="match status" value="1"/>
</dbReference>
<gene>
    <name evidence="1" type="ORF">JOF34_001003</name>
</gene>
<dbReference type="EMBL" id="JAGIOL010000001">
    <property type="protein sequence ID" value="MBP2436417.1"/>
    <property type="molecule type" value="Genomic_DNA"/>
</dbReference>
<dbReference type="RefSeq" id="WP_165136433.1">
    <property type="nucleotide sequence ID" value="NZ_CP049253.1"/>
</dbReference>
<sequence length="313" mass="33589">MTHTPVDPTGEQILLTRGDVTAHIAQVGAALRGLSVGGTNLVPPYPLGRTAPFGSGIVLVPWPNRIRDGEWTMTDPHGETYDETLPISEPARGTAIHGLLRWAPYVIEQGDGIATLRAAVIPQNGYPFALETSVTYELTDTGVTVTHTFENVGSAAAPVGVGTHPFFYIEGTDPRDLTITLPASTYFEVDERLLPLAEIDVDSETDLRSGKRLGDVSLDTAFGGLSRDDNGLAGSTLSGPDGTLTVWQDEAFDYLQVFTTDAYPDQPYAVAIEPMTMPAEAFNTGQGVRWIEPGESWSVSWGVAYSSSQEETS</sequence>
<organism evidence="1 2">
    <name type="scientific">Microbacterium amylolyticum</name>
    <dbReference type="NCBI Taxonomy" id="936337"/>
    <lineage>
        <taxon>Bacteria</taxon>
        <taxon>Bacillati</taxon>
        <taxon>Actinomycetota</taxon>
        <taxon>Actinomycetes</taxon>
        <taxon>Micrococcales</taxon>
        <taxon>Microbacteriaceae</taxon>
        <taxon>Microbacterium</taxon>
    </lineage>
</organism>
<evidence type="ECO:0000313" key="2">
    <source>
        <dbReference type="Proteomes" id="UP001519362"/>
    </source>
</evidence>
<dbReference type="Proteomes" id="UP001519362">
    <property type="component" value="Unassembled WGS sequence"/>
</dbReference>
<dbReference type="InterPro" id="IPR014718">
    <property type="entry name" value="GH-type_carb-bd"/>
</dbReference>
<evidence type="ECO:0000313" key="1">
    <source>
        <dbReference type="EMBL" id="MBP2436417.1"/>
    </source>
</evidence>
<protein>
    <submittedName>
        <fullName evidence="1">Aldose 1-epimerase</fullName>
        <ecNumber evidence="1">5.1.3.3</ecNumber>
    </submittedName>
</protein>